<dbReference type="InterPro" id="IPR010071">
    <property type="entry name" value="AA_adenyl_dom"/>
</dbReference>
<dbReference type="InterPro" id="IPR020806">
    <property type="entry name" value="PKS_PP-bd"/>
</dbReference>
<comment type="similarity">
    <text evidence="2">Belongs to the ATP-dependent AMP-binding enzyme family.</text>
</comment>
<dbReference type="FunFam" id="3.40.50.980:FF:000001">
    <property type="entry name" value="Non-ribosomal peptide synthetase"/>
    <property type="match status" value="5"/>
</dbReference>
<dbReference type="Pfam" id="PF00501">
    <property type="entry name" value="AMP-binding"/>
    <property type="match status" value="5"/>
</dbReference>
<name>A0A2P8HD65_CHINA</name>
<dbReference type="Pfam" id="PF00550">
    <property type="entry name" value="PP-binding"/>
    <property type="match status" value="5"/>
</dbReference>
<feature type="domain" description="Carrier" evidence="6">
    <location>
        <begin position="2499"/>
        <end position="2574"/>
    </location>
</feature>
<dbReference type="Gene3D" id="2.30.38.10">
    <property type="entry name" value="Luciferase, Domain 3"/>
    <property type="match status" value="5"/>
</dbReference>
<keyword evidence="4" id="KW-0597">Phosphoprotein</keyword>
<dbReference type="InterPro" id="IPR020845">
    <property type="entry name" value="AMP-binding_CS"/>
</dbReference>
<reference evidence="7 8" key="1">
    <citation type="submission" date="2018-03" db="EMBL/GenBank/DDBJ databases">
        <title>Genomic Encyclopedia of Archaeal and Bacterial Type Strains, Phase II (KMG-II): from individual species to whole genera.</title>
        <authorList>
            <person name="Goeker M."/>
        </authorList>
    </citation>
    <scope>NUCLEOTIDE SEQUENCE [LARGE SCALE GENOMIC DNA]</scope>
    <source>
        <strain evidence="7 8">DSM 24859</strain>
    </source>
</reference>
<dbReference type="EMBL" id="PYAW01000006">
    <property type="protein sequence ID" value="PSL44170.1"/>
    <property type="molecule type" value="Genomic_DNA"/>
</dbReference>
<dbReference type="GO" id="GO:0044550">
    <property type="term" value="P:secondary metabolite biosynthetic process"/>
    <property type="evidence" value="ECO:0007669"/>
    <property type="project" value="UniProtKB-ARBA"/>
</dbReference>
<dbReference type="Pfam" id="PF00668">
    <property type="entry name" value="Condensation"/>
    <property type="match status" value="8"/>
</dbReference>
<dbReference type="Gene3D" id="3.30.300.30">
    <property type="match status" value="5"/>
</dbReference>
<organism evidence="7 8">
    <name type="scientific">Chitinophaga niastensis</name>
    <dbReference type="NCBI Taxonomy" id="536980"/>
    <lineage>
        <taxon>Bacteria</taxon>
        <taxon>Pseudomonadati</taxon>
        <taxon>Bacteroidota</taxon>
        <taxon>Chitinophagia</taxon>
        <taxon>Chitinophagales</taxon>
        <taxon>Chitinophagaceae</taxon>
        <taxon>Chitinophaga</taxon>
    </lineage>
</organism>
<keyword evidence="8" id="KW-1185">Reference proteome</keyword>
<evidence type="ECO:0000259" key="6">
    <source>
        <dbReference type="PROSITE" id="PS50075"/>
    </source>
</evidence>
<dbReference type="SUPFAM" id="SSF47336">
    <property type="entry name" value="ACP-like"/>
    <property type="match status" value="5"/>
</dbReference>
<proteinExistence type="inferred from homology"/>
<dbReference type="InterPro" id="IPR009081">
    <property type="entry name" value="PP-bd_ACP"/>
</dbReference>
<dbReference type="InterPro" id="IPR045851">
    <property type="entry name" value="AMP-bd_C_sf"/>
</dbReference>
<dbReference type="GO" id="GO:0043041">
    <property type="term" value="P:amino acid activation for nonribosomal peptide biosynthetic process"/>
    <property type="evidence" value="ECO:0007669"/>
    <property type="project" value="TreeGrafter"/>
</dbReference>
<evidence type="ECO:0000256" key="1">
    <source>
        <dbReference type="ARBA" id="ARBA00001957"/>
    </source>
</evidence>
<dbReference type="Pfam" id="PF13193">
    <property type="entry name" value="AMP-binding_C"/>
    <property type="match status" value="5"/>
</dbReference>
<feature type="domain" description="Carrier" evidence="6">
    <location>
        <begin position="5067"/>
        <end position="5141"/>
    </location>
</feature>
<dbReference type="InterPro" id="IPR023213">
    <property type="entry name" value="CAT-like_dom_sf"/>
</dbReference>
<sequence length="6664" mass="745522">MSQEIYPLHPAQRDIFIDQLINIESTYNNIGGYLKLSGSLHKEKFVAAATSLPAAFDAFRMRFDLDDPVPVMYFEEEYHYCPLGDYDFSDQEISREEVEQWVKEQVNIPFIIKKEYPLFEQFLVKLHADEYWWCFKVHHLVSDGWGVSSMSHYLAKKYNALFTGIEPSFNYPSYKEEAIRADDYYHSNAYTQEGNYWKSKIGGKQENIFKKKFQQTQQDVNLKNNVYLLDISADEKEMLEALQEATGTGLQQLTIAALMIHFAKTTDHTEYVFGIPLHKRKTKPLRNIAGMFTGIIPFKGVYEPATILSDLIKYITSSQREDYRYQNYLISDLARELKLNFADDNLIEIVVNHALLNFEMEFEGGVQAAIINLSDGNPLFPLGVMWKDYGKQQALELRIDFQQEYFSPDEIPLLAHRIMFILKQFQNGLPEPIENIRVLPEAEAILLAAFNNTTVLYPHDQTLHGLFAAQVVRTPDTLALVYGEETITYQELDIRSSQLAHYLCNQGVRKGTLVPVCMERSVELIVALLGILKAGAAYVPIDPEYPAARISYMLTDTAARLIVSTSTYQTLLSGLENITVIRPDMDRDIIKTYPSTAPANHTDASQLAYVIYTSGSTGLPKGVMVAHQGVVNLVHWHLHQYEVNANSKSTVLSGEGFDAFGWEVWPYLSAGATLHIIHDDTRLAVRELITLYRKYAITHSFLPTGLFTEFISAAGNKITSLKYLLTGGDRLPATDIRALDYRVVNNYGPTENSVVATSYQLSPKDKAISPLIGKPVHNTRIYILNRLDELCPVGTVGEICIAGRGLAAGYLNLPELTAEKFISDPFSGGTGKLYRTGDLGRWLPDGNIAYAGRIDDQVKIRGYRIEPGEIESVLQQCELVDQAVVLASADQQGHKRLVAFIIPHGTFEKAGILTYLKSRLPEYMVPALLIQIDQLPLTPNGKIDRKALSVPDESTLLQQTYVAPRNQAEQTLVAIWQELLGISRVGIHDNFFESGGDSIIMIQVVSRAKRSGYELQPRDLFTCQTIAGLAALLAAKQGTHIVAEQGSLIGNSGLLPIQQWFFETVDPGNVPEEKVVAIASHFNQHFLLKTDKNIDNNRMAAAIRQLVQQHDTLRFSYRRGIDGWTQTYGDQERVLETADLQHVTDVELENSINECIAHHERMLHITTGALIRAVLILTPAGESCNRLLLVIHHLAVDGVSWRILLDDLHSLLEQDSDNYAARKGSSYRQWYNTLLSYGQQRRLLNQQSYWQQITTGYIPLKTATEWKGAITASDIHHWEVCLDTTQTRALLQEVPAAYHTEINDILLCALSLTLSAWGNTSKVWIGLEGHGREDLAAGIDTSHTTGWFTNLYPVLLQVADSNDPGEQLIAVKEQLRRIPGKGIGYGVLKYINKAVGLQGKTPWDIVFNYLGRFDQLLKDDNVFHFSVASFGAGMGADFPVRDRLSVNSFIRDGELVLRWSYSHKHYKQEHIDALAEAYLLQLQSLMTHCLLQQISVFTPSDYGLGEEISMRELNEFLSVVDQGHSRRSQIAGVYRLSGLQEGMLFHRLYGTHSGAYMEQFSCGLNQVAPDIFRKSWEELLQRHSILRSAFYSHAFSIPVQCVYKEAALPFVVLDYGDMQEDEQLLAWENYKERDRQQGFDFTSPCLMRISLIRFSDTQYHLLWSFHHILFDGWSVAILIEELLGVYELLVKGGTLPPIIEDRYEDYIRYQDNRDKEAEEEYWRSYLSDITTGSLLPFIAATADRNKGIGSYQHELLQLNEAVSAQLTRFAQRHRITLNTVMQGAWAYLLSRYTGSEDVSYGVTVSGRPDVLHGIEQRVGLYINTLPFRARGNAANEIVDWLQLLQANQVKSREHQHTPLSSMLDWSGVGERLFDSLLVFENYPVSKVLLSRSWQLQLDNIAVHEHTNYPLTIIITGGEKISIRFNYNSELLTSAAVGAIAGHFEQVLRQLMAKESGRLADLSFLTIAEQAQLITTFNDTAAPYPENETIVDLFAQQALRTPDNVAIVSANHLLTYQELDERSNQLAHYLRSKGVTRESLVPVCIERSADMLIGIMGIMKAGAAYVPVDPEYPAARISFMLEDTAAPLILCSRKCLAALPAMAAQQIILTDAAAIADGATLSLTSVPSPDHLAYIIYTSGSTGKPKGVMITHGNLVNYLLNSKASYITETDTRSGSFIHFSYSFDASLTAMFMPLLYGRSVVISGKQQADIFEDPLLWKYAPYDFIKLTPAHLPLLEEALHKVPGGYLTRKLVVGGEALQPAHLQYLYDLGIEMDIINEYGPTETTVGCSTYWFNTAREDQPRNNIPIGSPISNVQIYIVDAACNLVPVGMEGEICIAGAGLACGYLNRPELTTEKFVLNSFSETVGTKMYRTGDLGRWLTDGVIEYTGRIDDQVKIRGYRIELGEIENVLQECELVSQGAVIVQTDHPGDKRLAAYVVPRGNFEKEAILAYLADKLPEYMVPSLLVALEQLPLTTNGKIDRKALPDAEGNTPVTNSYIPPRNETEQILADIWQELLEVERVGVHDNFFELGGNSLLAMRVISLLRKRLHKEVSLDAIFLYVRLADLALHIRQEATPLLSPAITITARPSRIPLSYSQERLWFIDQLEGSVQYHIPLVLRLKGRLQQDALIRAFKTIIDRHEVLRTVIVQTDGIAYQQVREGDQWTLHTINAATWNDDEAELQSKIQALITQPFDLAADHMLRAYLLELTDTEHLLVITAHHIAFDGWSGDILVRELAELYNAFVAGKAATQPRLPFQYADYAIWQRSYLSGKVLSAHLDYWSDKLSGVSPLQLPVDHPRPFIQSTNGAAVLCGIEDELYIQLQALSAGEGTTLFMTLLAAFNVLLHRYSGQEDICVGSPAAGRMQHEVEGLIGFFINTIALRSDLKNNPSFITLLAQVKETTLSAYKHQDAPFEKVVEAVLKERDMSHHPLFQVMFTLLNAPEAEMYESNGLQLSPEMIAQTRSQFDLTFSVKETAGSLLVHIAYCTDLYKEDTINRMFVHYKQLLQSIVANPALEIGALKMISHAEEDQLLFAFNDTATAYPQDKTIVTLFAEQVLRTPDAIAVVFEEHTLTYAALDVRAARLAHYLRSKGVTTETLVPICLERSLEMIIGILGILKAGAAYVPVDPAYPPERINYILTDTRANLIISSIACEVVLPALDLDIIRLDADNDMMADFPATSPVIDLRASHLAYVIYTSGSTGKPKGVMNEHGGVVNRLQWTQDYFRLDAHDAVLQKTTYCFDVSVWELLWPLIAGARLVFAAPGGQKDTAYLCRLIATHRITTIHFVPSMLAAFLEEVAAGAAVSLERLLCSGEALKPQHVIAAKDKLPQVTLYNLYGPTEAAVDVSCWQAPEEVPDLELVPIGTPIANTQLYILDKYGAPVPIGVAGELYIGGIQVARGYLNLPALTAEKFIYHKLGDKTVRCYKTGDLARWLADGNIAYIGRIDDQVKIRGYRIELGEIEYVLQQCEWISQAVTVVREDKQGHKRLTAYVVPVGSFDKDAIFAYLKSKLPEYMVPALLIALEQLPLTANGKVDRKSLPDPDMTAFSLNTYIPPRNETERALATVWQELLGVSRLSINDNFFELGGDSIITIQVVSRAKRHGYELLPRDLFTHQTIADLSALLSTRQHAAAAVTEQDFLSGSSGLLPIQQWYFETAAATTIPFNQSVLLAIDKNVDAATLGSAIQQLVRYHDALRFVYNRTEHGWEQQYGAYSGELAVEELSSFASGSLTDNIVTLANKYQHRLLIETGILIRAVLLLTPADETHNRLLLVIHHLAVDGVSWRILLDDLHLLLEGEQLSMRKGSSYRQWYAALMTYSHTQRLLKQGVYWQQVINNAIPMRVDIPAEATVLMADMGYCEIRLDALQTQRLLQEVPQVYHTEMNDILLSALALTLSAWNSSDAVIIGLEGHGREEIISGIDTSHIVGWFTSLYPVLLQITPGGEPGDILAAVKEQLRQVPDKGIGYGVLKYLNKATYLQGKDPWDIIFNYLGQLDHAINTDSKVHLSAASSGSAVGNNYPIKEKLSVSAFIRGGELVMGWSYSKKHYLSDSISSLTTTYLSHLQSLITHCISCTSPVYTPADFGLGGEVANEELKRFLADHAVQRLYRLSGLQEGMLFHGLYEEHTRLYMEQFTCELKNTDPDILQHAWEILVQRHSILRSAFHYHEFRIPVQGVYKEVSVPFHVLDYRHMSAEKQAAAWEAYRLSDHQQGFDFTVPCLMRVSLVQLDDIRYRLLWSFHHILCDGWSVAVLIEELLKVYESLATGKPLEEVAEDCYEDYIRYLNNRDTAAEENYWRGYLSDITGGSFLPFIAASGNRHKGSGQYRQQLLRMEETFTRDLTIYTQRHRITLNTLMQGVWAYLLSQYTGREDITYGITVSGRPEALGGIEQRVGLYINTLPLYTRVTAAQHIIEWLHQLQEDQLRSREYQYVSLSDIQHWCGISDGLFDSLLVFENYPVSKTITSQSWQLQIDQVAMSEQANYPLAIIIAGGEHIHLRFDYDSELLSAATIAMIAGHFQEVLRQLLLHESGKLTDLSLLTSEEQYQLLTTFNNTATEYPKDKTIIDLFSEQVLLTPHKIAVSFETQSLTYQQLDERSDRLAHYLHSKGVTIETMVPVFMDRSIEMMIGILGILKAGGAYVPVDPEYPAERIYFMLSESNSPVLITTTVLRHRLYENEQQLIFICLDEPNPVWSAVSATSLHMALSADNLAYVMYTSGSTGQPKGVLVTHHNVTSLVLGANYIMLTGEDTILSAGSLSFDATTFEYWSMLLHGGHLVLSAKDSLLDVALLKRELVDKQVTKMFFTTSWFNQLVTTDITVFENLSAILTGGEKLSEKQVAKLMTAYPHIAVSNIYGPTENTTFSLSYLINNKGLTSNTPIGYPLNNRSAFILNASQQLVPIGVAGEIYLGGDGLSRGYLNRPELTAEKFIVNPFSDQAGDRLYRTGDAGRWLPDGSIAYIGRIDDQVKIRGYRIEPGEVESVLQQCEAVSQAVVLVKADQQGHKRLIGYVVPTGDFNKEAILIYLKARLPEYMVPGAWMVLDQLPLTTNGKVDRKALPDPESVTSQINNYIAPRDAAEQLLADIWQELLGVSRVGINDNFFELGGDSIITIQVVSRARKAGYALRPRDLFMRQTIAGLTAWLSSQQEVVGSGEQGILVGSSGLLPIQQWYFEKSVPAAVPFNQSMLLSIAKRVDASTLSAAIARLLLYHDALRFIYTDNGHEQQQSYGTYEGRLEIADLRSVTIDQLTNEITKQANYYECSLDIAQGVLVRAVLLLTPESESHNRFMLVIHHLAVDGVSWRILLDDLSLLLQNGNLPVSKGSSYRQWYDTLLAYSQRRRLQKQAAYWQRVVAAYVPFKTTAEWQGGLTMADMGCCEVALDVSHTRSLLQEASAAYHTGINDLLLCALAITLSEWNHTSKVVIGLEGHGREDLATGIDLSRTVGWFTSLYPVLLQISPGSGSGELIKSVKEQLRQVPDKGIGYGVLKYISKANYLQGEDPWDIVFNYLGQADHLVKQEDVLSVVDTSSGADLVPAFPVSHKLSVTCLIKNGALVLQWRYANKYYLPDHIIKIAAAYLYYLKSLITHCVAQSTAVFTPADYGLAGEVTNEELNIFLEDCNQTGMVEGIYRLSGLQAGMLFHGLYGATSGVYQEQFTCTLKQTDVAAFRKSWKKLLQHHSILRSAFYYDKLRLPVQCVYSEAELPFTVLDFRHLSAVEQAIGIQQYEQADRQQGFDFATPCLMRICLIQLDEARYHMLWSFHHILLDGWSLPVLMEELLHIYETIVTEKPLPVIATDRYEDYIRYLETLDKEQEEEYWRTYLASVTAGSSLPFISSLQDRNKGDGSYQNKLLQLDAGLVHLLTACTQRHHITLNTLMQGVWAYLLSAYTGSEDVVYGVVVAGRPEALPGIEQRVGLYINTLPLYARVVAADNIADWLQQLQVAQLKSREYQYTPLAEIQGWCGIGEQLFDSLLVFENYPVSKVLLSQPWKLQIEQVAIREQTNYPLTLVITAGEEINIRFDYNSRLLSATTVTAIRRHFEQVLHQLVTHEYGKLEDISCITPEERYQLITTFNNTAANYPGDKTLTGLFAAQVLRTPNAPALVFEGTALTYDALDKHSNQLANYLRHKGVTTETLVPVCMERSLDMVVAMLAILKAGGAYVPIDPEYPSSRISYILSDTRATLVISSNACMAKLQTATAIDIIALDGDADIIRTYPSTIPVFVQTGNQLAYVIYTSGSTGLPKGVMIEHKGISNLVNWHIAAYEVNSASKATSMAGMGFDAFGWEVWPYLCAGAVVNILSDDQRLSPAAIVDVYFREAITHGFLSTALVHEFIREAGHQLTALKYLLTGGDKLGATDVSGLSYKVINNYGPTENSVVTTWYPLSEKDSHTAPLIGAPVSNTCVYVLDKHLQLCPVGVPGEICIAGTGLSRGYLHQPALTIEKFITHPLSERLYRTGDLGRWQPDGTLAYIGRIDDQVKIRGYRIELGEIESVLQQSGLVSQAVVLAPADPQGHRRLVAYVVPPGDDFNRKDILSYLKDTLPAYMVPGILIALTALPLTANGKVDRKSLPDVDMEAITAKAYMAPRNATEQALSALWEDLLGISRIGIYDNFFELGGHSLMVMRLIPAINNSLGVTIPVRTFFGLATIESLAKYISVNQDNVVADAKTITIEL</sequence>
<dbReference type="NCBIfam" id="NF003417">
    <property type="entry name" value="PRK04813.1"/>
    <property type="match status" value="5"/>
</dbReference>
<comment type="cofactor">
    <cofactor evidence="1">
        <name>pantetheine 4'-phosphate</name>
        <dbReference type="ChEBI" id="CHEBI:47942"/>
    </cofactor>
</comment>
<dbReference type="NCBIfam" id="TIGR01733">
    <property type="entry name" value="AA-adenyl-dom"/>
    <property type="match status" value="5"/>
</dbReference>
<dbReference type="GO" id="GO:0005737">
    <property type="term" value="C:cytoplasm"/>
    <property type="evidence" value="ECO:0007669"/>
    <property type="project" value="TreeGrafter"/>
</dbReference>
<dbReference type="CDD" id="cd12117">
    <property type="entry name" value="A_NRPS_Srf_like"/>
    <property type="match status" value="1"/>
</dbReference>
<dbReference type="Gene3D" id="3.30.559.30">
    <property type="entry name" value="Nonribosomal peptide synthetase, condensation domain"/>
    <property type="match status" value="8"/>
</dbReference>
<dbReference type="SMART" id="SM00823">
    <property type="entry name" value="PKS_PP"/>
    <property type="match status" value="5"/>
</dbReference>
<evidence type="ECO:0000256" key="5">
    <source>
        <dbReference type="ARBA" id="ARBA00022737"/>
    </source>
</evidence>
<dbReference type="CDD" id="cd19531">
    <property type="entry name" value="LCL_NRPS-like"/>
    <property type="match status" value="1"/>
</dbReference>
<dbReference type="Gene3D" id="1.10.1200.10">
    <property type="entry name" value="ACP-like"/>
    <property type="match status" value="4"/>
</dbReference>
<dbReference type="CDD" id="cd19543">
    <property type="entry name" value="DCL_NRPS"/>
    <property type="match status" value="3"/>
</dbReference>
<dbReference type="OrthoDB" id="9765680at2"/>
<dbReference type="RefSeq" id="WP_106530466.1">
    <property type="nucleotide sequence ID" value="NZ_PYAW01000006.1"/>
</dbReference>
<dbReference type="PROSITE" id="PS00012">
    <property type="entry name" value="PHOSPHOPANTETHEINE"/>
    <property type="match status" value="4"/>
</dbReference>
<dbReference type="CDD" id="cd17646">
    <property type="entry name" value="A_NRPS_AB3403-like"/>
    <property type="match status" value="1"/>
</dbReference>
<dbReference type="SUPFAM" id="SSF56801">
    <property type="entry name" value="Acetyl-CoA synthetase-like"/>
    <property type="match status" value="5"/>
</dbReference>
<feature type="domain" description="Carrier" evidence="6">
    <location>
        <begin position="963"/>
        <end position="1037"/>
    </location>
</feature>
<gene>
    <name evidence="7" type="ORF">CLV51_10635</name>
</gene>
<dbReference type="GO" id="GO:0031177">
    <property type="term" value="F:phosphopantetheine binding"/>
    <property type="evidence" value="ECO:0007669"/>
    <property type="project" value="InterPro"/>
</dbReference>
<dbReference type="InterPro" id="IPR029058">
    <property type="entry name" value="AB_hydrolase_fold"/>
</dbReference>
<accession>A0A2P8HD65</accession>
<keyword evidence="5" id="KW-0677">Repeat</keyword>
<dbReference type="InterPro" id="IPR000873">
    <property type="entry name" value="AMP-dep_synth/lig_dom"/>
</dbReference>
<dbReference type="InterPro" id="IPR010060">
    <property type="entry name" value="NRPS_synth"/>
</dbReference>
<dbReference type="FunFam" id="3.30.300.30:FF:000010">
    <property type="entry name" value="Enterobactin synthetase component F"/>
    <property type="match status" value="5"/>
</dbReference>
<comment type="caution">
    <text evidence="7">The sequence shown here is derived from an EMBL/GenBank/DDBJ whole genome shotgun (WGS) entry which is preliminary data.</text>
</comment>
<feature type="domain" description="Carrier" evidence="6">
    <location>
        <begin position="6575"/>
        <end position="6650"/>
    </location>
</feature>
<dbReference type="FunFam" id="3.40.50.12780:FF:000012">
    <property type="entry name" value="Non-ribosomal peptide synthetase"/>
    <property type="match status" value="5"/>
</dbReference>
<dbReference type="PROSITE" id="PS00455">
    <property type="entry name" value="AMP_BINDING"/>
    <property type="match status" value="5"/>
</dbReference>
<dbReference type="Gene3D" id="3.40.50.1820">
    <property type="entry name" value="alpha/beta hydrolase"/>
    <property type="match status" value="1"/>
</dbReference>
<dbReference type="PANTHER" id="PTHR45527">
    <property type="entry name" value="NONRIBOSOMAL PEPTIDE SYNTHETASE"/>
    <property type="match status" value="1"/>
</dbReference>
<evidence type="ECO:0000256" key="4">
    <source>
        <dbReference type="ARBA" id="ARBA00022553"/>
    </source>
</evidence>
<keyword evidence="3" id="KW-0596">Phosphopantetheine</keyword>
<dbReference type="Gene3D" id="3.30.559.10">
    <property type="entry name" value="Chloramphenicol acetyltransferase-like domain"/>
    <property type="match status" value="8"/>
</dbReference>
<dbReference type="InterPro" id="IPR006162">
    <property type="entry name" value="Ppantetheine_attach_site"/>
</dbReference>
<evidence type="ECO:0000256" key="3">
    <source>
        <dbReference type="ARBA" id="ARBA00022450"/>
    </source>
</evidence>
<dbReference type="CDD" id="cd19534">
    <property type="entry name" value="E_NRPS"/>
    <property type="match status" value="2"/>
</dbReference>
<dbReference type="InterPro" id="IPR001242">
    <property type="entry name" value="Condensation_dom"/>
</dbReference>
<dbReference type="InterPro" id="IPR025110">
    <property type="entry name" value="AMP-bd_C"/>
</dbReference>
<dbReference type="Proteomes" id="UP000240971">
    <property type="component" value="Unassembled WGS sequence"/>
</dbReference>
<dbReference type="CDD" id="cd05930">
    <property type="entry name" value="A_NRPS"/>
    <property type="match status" value="3"/>
</dbReference>
<dbReference type="NCBIfam" id="TIGR01720">
    <property type="entry name" value="NRPS-para261"/>
    <property type="match status" value="3"/>
</dbReference>
<dbReference type="FunFam" id="3.40.50.980:FF:000002">
    <property type="entry name" value="Enterobactin synthetase component F"/>
    <property type="match status" value="1"/>
</dbReference>
<dbReference type="NCBIfam" id="NF004282">
    <property type="entry name" value="PRK05691.1"/>
    <property type="match status" value="9"/>
</dbReference>
<evidence type="ECO:0000313" key="8">
    <source>
        <dbReference type="Proteomes" id="UP000240971"/>
    </source>
</evidence>
<protein>
    <submittedName>
        <fullName evidence="7">Non-ribosomal peptide synthase protein (TIGR01720 family)/amino acid adenylation domain-containing protein</fullName>
    </submittedName>
</protein>
<dbReference type="FunFam" id="1.10.1200.10:FF:000005">
    <property type="entry name" value="Nonribosomal peptide synthetase 1"/>
    <property type="match status" value="5"/>
</dbReference>
<dbReference type="PROSITE" id="PS50075">
    <property type="entry name" value="CARRIER"/>
    <property type="match status" value="5"/>
</dbReference>
<dbReference type="FunFam" id="2.30.38.10:FF:000001">
    <property type="entry name" value="Non-ribosomal peptide synthetase PvdI"/>
    <property type="match status" value="2"/>
</dbReference>
<feature type="domain" description="Carrier" evidence="6">
    <location>
        <begin position="3554"/>
        <end position="3628"/>
    </location>
</feature>
<dbReference type="PANTHER" id="PTHR45527:SF1">
    <property type="entry name" value="FATTY ACID SYNTHASE"/>
    <property type="match status" value="1"/>
</dbReference>
<dbReference type="InterPro" id="IPR036736">
    <property type="entry name" value="ACP-like_sf"/>
</dbReference>
<evidence type="ECO:0000256" key="2">
    <source>
        <dbReference type="ARBA" id="ARBA00006432"/>
    </source>
</evidence>
<evidence type="ECO:0000313" key="7">
    <source>
        <dbReference type="EMBL" id="PSL44170.1"/>
    </source>
</evidence>
<dbReference type="Gene3D" id="3.40.50.980">
    <property type="match status" value="10"/>
</dbReference>
<dbReference type="SUPFAM" id="SSF52777">
    <property type="entry name" value="CoA-dependent acyltransferases"/>
    <property type="match status" value="16"/>
</dbReference>
<dbReference type="GO" id="GO:0003824">
    <property type="term" value="F:catalytic activity"/>
    <property type="evidence" value="ECO:0007669"/>
    <property type="project" value="InterPro"/>
</dbReference>